<evidence type="ECO:0000256" key="1">
    <source>
        <dbReference type="ARBA" id="ARBA00022729"/>
    </source>
</evidence>
<dbReference type="PANTHER" id="PTHR37482:SF1">
    <property type="entry name" value="OUTER MEMBRANE PROTEIN ASSEMBLY FACTOR BAME"/>
    <property type="match status" value="1"/>
</dbReference>
<keyword evidence="5" id="KW-0449">Lipoprotein</keyword>
<dbReference type="Pfam" id="PF04355">
    <property type="entry name" value="BamE"/>
    <property type="match status" value="1"/>
</dbReference>
<dbReference type="InterPro" id="IPR026592">
    <property type="entry name" value="BamE"/>
</dbReference>
<evidence type="ECO:0000256" key="3">
    <source>
        <dbReference type="ARBA" id="ARBA00023237"/>
    </source>
</evidence>
<protein>
    <submittedName>
        <fullName evidence="5">Outer membrane protein assembly factor BamE, lipoprotein component of the BamABCDE complex</fullName>
    </submittedName>
</protein>
<organism evidence="5 6">
    <name type="scientific">Bartonella apis</name>
    <dbReference type="NCBI Taxonomy" id="1686310"/>
    <lineage>
        <taxon>Bacteria</taxon>
        <taxon>Pseudomonadati</taxon>
        <taxon>Pseudomonadota</taxon>
        <taxon>Alphaproteobacteria</taxon>
        <taxon>Hyphomicrobiales</taxon>
        <taxon>Bartonellaceae</taxon>
        <taxon>Bartonella</taxon>
    </lineage>
</organism>
<reference evidence="5 6" key="1">
    <citation type="submission" date="2016-12" db="EMBL/GenBank/DDBJ databases">
        <title>Comparative genomics of Bartonella apis.</title>
        <authorList>
            <person name="Engel P."/>
        </authorList>
    </citation>
    <scope>NUCLEOTIDE SEQUENCE [LARGE SCALE GENOMIC DNA]</scope>
    <source>
        <strain evidence="5 6">PEB0149</strain>
    </source>
</reference>
<dbReference type="InterPro" id="IPR037873">
    <property type="entry name" value="BamE-like"/>
</dbReference>
<proteinExistence type="predicted"/>
<keyword evidence="3" id="KW-0998">Cell outer membrane</keyword>
<dbReference type="GO" id="GO:0051205">
    <property type="term" value="P:protein insertion into membrane"/>
    <property type="evidence" value="ECO:0007669"/>
    <property type="project" value="TreeGrafter"/>
</dbReference>
<keyword evidence="6" id="KW-1185">Reference proteome</keyword>
<accession>A0A1R0F7N7</accession>
<evidence type="ECO:0000313" key="6">
    <source>
        <dbReference type="Proteomes" id="UP000187344"/>
    </source>
</evidence>
<dbReference type="PANTHER" id="PTHR37482">
    <property type="entry name" value="OUTER MEMBRANE PROTEIN ASSEMBLY FACTOR BAME"/>
    <property type="match status" value="1"/>
</dbReference>
<feature type="domain" description="Outer membrane protein assembly factor BamE" evidence="4">
    <location>
        <begin position="45"/>
        <end position="120"/>
    </location>
</feature>
<dbReference type="AlphaFoldDB" id="A0A1R0F7N7"/>
<dbReference type="Gene3D" id="3.30.1450.10">
    <property type="match status" value="1"/>
</dbReference>
<comment type="caution">
    <text evidence="5">The sequence shown here is derived from an EMBL/GenBank/DDBJ whole genome shotgun (WGS) entry which is preliminary data.</text>
</comment>
<dbReference type="GO" id="GO:1990063">
    <property type="term" value="C:Bam protein complex"/>
    <property type="evidence" value="ECO:0007669"/>
    <property type="project" value="TreeGrafter"/>
</dbReference>
<evidence type="ECO:0000313" key="5">
    <source>
        <dbReference type="EMBL" id="OLY42967.1"/>
    </source>
</evidence>
<dbReference type="PROSITE" id="PS51257">
    <property type="entry name" value="PROKAR_LIPOPROTEIN"/>
    <property type="match status" value="1"/>
</dbReference>
<evidence type="ECO:0000259" key="4">
    <source>
        <dbReference type="Pfam" id="PF04355"/>
    </source>
</evidence>
<evidence type="ECO:0000256" key="2">
    <source>
        <dbReference type="ARBA" id="ARBA00023136"/>
    </source>
</evidence>
<dbReference type="Proteomes" id="UP000187344">
    <property type="component" value="Unassembled WGS sequence"/>
</dbReference>
<keyword evidence="1" id="KW-0732">Signal</keyword>
<dbReference type="GO" id="GO:0030674">
    <property type="term" value="F:protein-macromolecule adaptor activity"/>
    <property type="evidence" value="ECO:0007669"/>
    <property type="project" value="TreeGrafter"/>
</dbReference>
<dbReference type="GO" id="GO:0043165">
    <property type="term" value="P:Gram-negative-bacterium-type cell outer membrane assembly"/>
    <property type="evidence" value="ECO:0007669"/>
    <property type="project" value="TreeGrafter"/>
</dbReference>
<keyword evidence="2" id="KW-0472">Membrane</keyword>
<dbReference type="EMBL" id="LXYT01000003">
    <property type="protein sequence ID" value="OLY42967.1"/>
    <property type="molecule type" value="Genomic_DNA"/>
</dbReference>
<gene>
    <name evidence="5" type="ORF">PEB0149_003850</name>
</gene>
<dbReference type="InterPro" id="IPR007450">
    <property type="entry name" value="BamE_dom"/>
</dbReference>
<name>A0A1R0F7N7_9HYPH</name>
<sequence length="166" mass="18296">MFHTIRIKTRAKHGLLIGLMAATAITMSGCKSHDLLKTSQTYNEGYVLDESALASVPVGSSRDQVLLALGSPSMTAMYDNEVFYYISQTRYRGAQFMKPKIVDRKILAIYFNKNGQVERIANYGLQDGKVFDSISQTTPTGGHDQSFLSQLIKGSKGVPQLPQTGR</sequence>